<keyword evidence="10" id="KW-0460">Magnesium</keyword>
<dbReference type="Gene3D" id="1.20.1110.10">
    <property type="entry name" value="Calcium-transporting ATPase, transmembrane domain"/>
    <property type="match status" value="1"/>
</dbReference>
<feature type="region of interest" description="Disordered" evidence="16">
    <location>
        <begin position="1079"/>
        <end position="1101"/>
    </location>
</feature>
<dbReference type="InterPro" id="IPR023214">
    <property type="entry name" value="HAD_sf"/>
</dbReference>
<dbReference type="GO" id="GO:0012505">
    <property type="term" value="C:endomembrane system"/>
    <property type="evidence" value="ECO:0007669"/>
    <property type="project" value="UniProtKB-SubCell"/>
</dbReference>
<dbReference type="PANTHER" id="PTHR24093">
    <property type="entry name" value="CATION TRANSPORTING ATPASE"/>
    <property type="match status" value="1"/>
</dbReference>
<evidence type="ECO:0000256" key="7">
    <source>
        <dbReference type="ARBA" id="ARBA00022741"/>
    </source>
</evidence>
<feature type="transmembrane region" description="Helical" evidence="17">
    <location>
        <begin position="834"/>
        <end position="852"/>
    </location>
</feature>
<dbReference type="InterPro" id="IPR008250">
    <property type="entry name" value="ATPase_P-typ_transduc_dom_A_sf"/>
</dbReference>
<keyword evidence="6" id="KW-0479">Metal-binding</keyword>
<dbReference type="Gene3D" id="3.40.50.1000">
    <property type="entry name" value="HAD superfamily/HAD-like"/>
    <property type="match status" value="1"/>
</dbReference>
<dbReference type="InterPro" id="IPR036412">
    <property type="entry name" value="HAD-like_sf"/>
</dbReference>
<protein>
    <recommendedName>
        <fullName evidence="2">P-type Ca(2+) transporter</fullName>
        <ecNumber evidence="2">7.2.2.10</ecNumber>
    </recommendedName>
</protein>
<keyword evidence="3" id="KW-0813">Transport</keyword>
<keyword evidence="5 17" id="KW-0812">Transmembrane</keyword>
<reference evidence="20 21" key="1">
    <citation type="submission" date="2014-06" db="EMBL/GenBank/DDBJ databases">
        <authorList>
            <person name="Swart Estienne"/>
        </authorList>
    </citation>
    <scope>NUCLEOTIDE SEQUENCE [LARGE SCALE GENOMIC DNA]</scope>
    <source>
        <strain evidence="20 21">130c</strain>
    </source>
</reference>
<organism evidence="20 21">
    <name type="scientific">Stylonychia lemnae</name>
    <name type="common">Ciliate</name>
    <dbReference type="NCBI Taxonomy" id="5949"/>
    <lineage>
        <taxon>Eukaryota</taxon>
        <taxon>Sar</taxon>
        <taxon>Alveolata</taxon>
        <taxon>Ciliophora</taxon>
        <taxon>Intramacronucleata</taxon>
        <taxon>Spirotrichea</taxon>
        <taxon>Stichotrichia</taxon>
        <taxon>Sporadotrichida</taxon>
        <taxon>Oxytrichidae</taxon>
        <taxon>Stylonychinae</taxon>
        <taxon>Stylonychia</taxon>
    </lineage>
</organism>
<evidence type="ECO:0000313" key="20">
    <source>
        <dbReference type="EMBL" id="CDW86472.1"/>
    </source>
</evidence>
<evidence type="ECO:0000256" key="15">
    <source>
        <dbReference type="ARBA" id="ARBA00048694"/>
    </source>
</evidence>
<name>A0A078AZ38_STYLE</name>
<dbReference type="InterPro" id="IPR018303">
    <property type="entry name" value="ATPase_P-typ_P_site"/>
</dbReference>
<feature type="domain" description="Cation-transporting P-type ATPase C-terminal" evidence="19">
    <location>
        <begin position="854"/>
        <end position="1037"/>
    </location>
</feature>
<keyword evidence="7" id="KW-0547">Nucleotide-binding</keyword>
<keyword evidence="13" id="KW-0406">Ion transport</keyword>
<dbReference type="GO" id="GO:0016887">
    <property type="term" value="F:ATP hydrolysis activity"/>
    <property type="evidence" value="ECO:0007669"/>
    <property type="project" value="InterPro"/>
</dbReference>
<dbReference type="InterPro" id="IPR001757">
    <property type="entry name" value="P_typ_ATPase"/>
</dbReference>
<keyword evidence="9" id="KW-0067">ATP-binding</keyword>
<keyword evidence="11" id="KW-1278">Translocase</keyword>
<feature type="transmembrane region" description="Helical" evidence="17">
    <location>
        <begin position="353"/>
        <end position="379"/>
    </location>
</feature>
<dbReference type="GO" id="GO:0005388">
    <property type="term" value="F:P-type calcium transporter activity"/>
    <property type="evidence" value="ECO:0007669"/>
    <property type="project" value="UniProtKB-EC"/>
</dbReference>
<accession>A0A078AZ38</accession>
<evidence type="ECO:0000256" key="1">
    <source>
        <dbReference type="ARBA" id="ARBA00004127"/>
    </source>
</evidence>
<evidence type="ECO:0000256" key="10">
    <source>
        <dbReference type="ARBA" id="ARBA00022842"/>
    </source>
</evidence>
<dbReference type="SFLD" id="SFLDG00002">
    <property type="entry name" value="C1.7:_P-type_atpase_like"/>
    <property type="match status" value="1"/>
</dbReference>
<sequence length="1101" mass="123638">MQIDNQDLQETLLSKEQFPLNKLQLKSIFDCYCQRQEKQDGQEDSKDQEKARQLSKLNEFGGTKSIIAALKTDQFVCLTINESLIDLLIEWFEFKGCEGLVKQERQIIEQFEDEILRLLLIAATVSLGIGIWKEGLAKGWYEGVTIYLAILIIVSITATNDYMKDKQFRKLNDVRKEHFVLVRRNNHTQSISTFQLVVGDIVELKQGDVVPADCILIEGDDMMTDESSITGESEHIKKYAQNGTFDKPGPAKKLPNPFLLNDSLVVLGKGLAVVCAVGVNTQTGEVEEKLFQDDEEGTPLQQKLERVANFIGKVGMYVALATFVAMTINLILSRLLSNQPILDIVVTKGVVNAIIVAITIIVVAVPEGLPLAVTISLAYSVNQMRKENNLVRRLEAAETMGGANEILTDKTGTLTQNKMSVIQVYTEGSIHGSIESVSLNTQELILRSCALNSNSHLIIDDKTYQEKRVGNQTECALLDFVNKSLIKLSKPEQGYESIKSQNKVIKMYPFNSTTKKMTVVVETEHQKKVRIFTKGASENILEDCIKVIENGGEIKPLDLQMKSNIKNEVIKRMAQSALRTIAMGYKDMDYSDFIILRDRLEEKLDQEQSQEDEELNHENDDVLDSSEKISLDRDLTMIGIFGIRDIIRPQIKEAVLRCQQAQVTVRMVTGDNQDTAVAIAKEVGILPFDNDSEKYAPSRFRVMTGVDFRKHCGGLRKDEIDGEEKEVISDIHAFREIVKELRVLARSTPMDKYILCLGLKQLGNVVAVTGDGTNDAAALKKADVGFAMGIAGTEVAKEAADIILLDDNFGSLVTSIKWGRNVYDSIRKFLQFQLTANLVAMFMALVGGIFLGDSPMNSIQMLWVNLIMDTFAALALATEPPKPDIIKGKPYPKNDSIVTPIMWRNVLGQSFFQISVLTLFLFRGEYILGTQTKSPDEEWNYQNGLQNTIIFNTFIFMQVFNEINCRKIQASDFNVFASFFNNPMFFLIMIITVAVQILLVQYGGEAVKCVPLSVEQHVFCTVIGSLSLIVGFFVKFLPLEMFEIFQLNEEPLKTEQERDQAFKSSLRKSRSIYRMSSKNLNASRESRKGKTNNKKLSSKNL</sequence>
<dbReference type="InterPro" id="IPR006068">
    <property type="entry name" value="ATPase_P-typ_cation-transptr_C"/>
</dbReference>
<feature type="transmembrane region" description="Helical" evidence="17">
    <location>
        <begin position="314"/>
        <end position="333"/>
    </location>
</feature>
<evidence type="ECO:0000256" key="2">
    <source>
        <dbReference type="ARBA" id="ARBA00012790"/>
    </source>
</evidence>
<feature type="transmembrane region" description="Helical" evidence="17">
    <location>
        <begin position="115"/>
        <end position="132"/>
    </location>
</feature>
<evidence type="ECO:0000259" key="19">
    <source>
        <dbReference type="Pfam" id="PF00689"/>
    </source>
</evidence>
<evidence type="ECO:0000256" key="5">
    <source>
        <dbReference type="ARBA" id="ARBA00022692"/>
    </source>
</evidence>
<comment type="catalytic activity">
    <reaction evidence="15">
        <text>Ca(2+)(in) + ATP + H2O = Ca(2+)(out) + ADP + phosphate + H(+)</text>
        <dbReference type="Rhea" id="RHEA:18105"/>
        <dbReference type="ChEBI" id="CHEBI:15377"/>
        <dbReference type="ChEBI" id="CHEBI:15378"/>
        <dbReference type="ChEBI" id="CHEBI:29108"/>
        <dbReference type="ChEBI" id="CHEBI:30616"/>
        <dbReference type="ChEBI" id="CHEBI:43474"/>
        <dbReference type="ChEBI" id="CHEBI:456216"/>
        <dbReference type="EC" id="7.2.2.10"/>
    </reaction>
</comment>
<dbReference type="Pfam" id="PF00122">
    <property type="entry name" value="E1-E2_ATPase"/>
    <property type="match status" value="1"/>
</dbReference>
<keyword evidence="8" id="KW-0106">Calcium</keyword>
<dbReference type="Pfam" id="PF13246">
    <property type="entry name" value="Cation_ATPase"/>
    <property type="match status" value="1"/>
</dbReference>
<proteinExistence type="predicted"/>
<dbReference type="AlphaFoldDB" id="A0A078AZ38"/>
<dbReference type="OrthoDB" id="3352408at2759"/>
<feature type="transmembrane region" description="Helical" evidence="17">
    <location>
        <begin position="144"/>
        <end position="163"/>
    </location>
</feature>
<dbReference type="Gene3D" id="3.40.1110.10">
    <property type="entry name" value="Calcium-transporting ATPase, cytoplasmic domain N"/>
    <property type="match status" value="1"/>
</dbReference>
<dbReference type="PANTHER" id="PTHR24093:SF369">
    <property type="entry name" value="CALCIUM-TRANSPORTING ATPASE"/>
    <property type="match status" value="1"/>
</dbReference>
<gene>
    <name evidence="20" type="primary">Contig8437.g8995</name>
    <name evidence="20" type="ORF">STYLEM_15567</name>
</gene>
<evidence type="ECO:0000256" key="6">
    <source>
        <dbReference type="ARBA" id="ARBA00022723"/>
    </source>
</evidence>
<dbReference type="PROSITE" id="PS00154">
    <property type="entry name" value="ATPASE_E1_E2"/>
    <property type="match status" value="1"/>
</dbReference>
<dbReference type="InterPro" id="IPR044492">
    <property type="entry name" value="P_typ_ATPase_HD_dom"/>
</dbReference>
<dbReference type="SFLD" id="SFLDF00027">
    <property type="entry name" value="p-type_atpase"/>
    <property type="match status" value="1"/>
</dbReference>
<dbReference type="InParanoid" id="A0A078AZ38"/>
<dbReference type="GO" id="GO:0005886">
    <property type="term" value="C:plasma membrane"/>
    <property type="evidence" value="ECO:0007669"/>
    <property type="project" value="TreeGrafter"/>
</dbReference>
<evidence type="ECO:0000256" key="11">
    <source>
        <dbReference type="ARBA" id="ARBA00022967"/>
    </source>
</evidence>
<keyword evidence="4" id="KW-0109">Calcium transport</keyword>
<evidence type="ECO:0000256" key="17">
    <source>
        <dbReference type="SAM" id="Phobius"/>
    </source>
</evidence>
<dbReference type="Gene3D" id="2.70.150.10">
    <property type="entry name" value="Calcium-transporting ATPase, cytoplasmic transduction domain A"/>
    <property type="match status" value="1"/>
</dbReference>
<dbReference type="SUPFAM" id="SSF81665">
    <property type="entry name" value="Calcium ATPase, transmembrane domain M"/>
    <property type="match status" value="1"/>
</dbReference>
<dbReference type="InterPro" id="IPR059000">
    <property type="entry name" value="ATPase_P-type_domA"/>
</dbReference>
<dbReference type="Pfam" id="PF00689">
    <property type="entry name" value="Cation_ATPase_C"/>
    <property type="match status" value="1"/>
</dbReference>
<evidence type="ECO:0000256" key="3">
    <source>
        <dbReference type="ARBA" id="ARBA00022448"/>
    </source>
</evidence>
<evidence type="ECO:0000313" key="21">
    <source>
        <dbReference type="Proteomes" id="UP000039865"/>
    </source>
</evidence>
<dbReference type="PRINTS" id="PR00121">
    <property type="entry name" value="NAKATPASE"/>
</dbReference>
<feature type="transmembrane region" description="Helical" evidence="17">
    <location>
        <begin position="906"/>
        <end position="924"/>
    </location>
</feature>
<dbReference type="SUPFAM" id="SSF56784">
    <property type="entry name" value="HAD-like"/>
    <property type="match status" value="1"/>
</dbReference>
<evidence type="ECO:0000256" key="14">
    <source>
        <dbReference type="ARBA" id="ARBA00023136"/>
    </source>
</evidence>
<dbReference type="OMA" id="MWKLMLG"/>
<dbReference type="InterPro" id="IPR023298">
    <property type="entry name" value="ATPase_P-typ_TM_dom_sf"/>
</dbReference>
<feature type="transmembrane region" description="Helical" evidence="17">
    <location>
        <begin position="984"/>
        <end position="1004"/>
    </location>
</feature>
<comment type="subcellular location">
    <subcellularLocation>
        <location evidence="1">Endomembrane system</location>
        <topology evidence="1">Multi-pass membrane protein</topology>
    </subcellularLocation>
</comment>
<dbReference type="Proteomes" id="UP000039865">
    <property type="component" value="Unassembled WGS sequence"/>
</dbReference>
<dbReference type="InterPro" id="IPR023299">
    <property type="entry name" value="ATPase_P-typ_cyto_dom_N"/>
</dbReference>
<keyword evidence="21" id="KW-1185">Reference proteome</keyword>
<keyword evidence="12 17" id="KW-1133">Transmembrane helix</keyword>
<evidence type="ECO:0000256" key="4">
    <source>
        <dbReference type="ARBA" id="ARBA00022568"/>
    </source>
</evidence>
<evidence type="ECO:0000256" key="8">
    <source>
        <dbReference type="ARBA" id="ARBA00022837"/>
    </source>
</evidence>
<dbReference type="EC" id="7.2.2.10" evidence="2"/>
<dbReference type="NCBIfam" id="TIGR01494">
    <property type="entry name" value="ATPase_P-type"/>
    <property type="match status" value="3"/>
</dbReference>
<dbReference type="FunFam" id="1.20.1110.10:FF:000039">
    <property type="entry name" value="Calcium-transporting ATPase"/>
    <property type="match status" value="1"/>
</dbReference>
<dbReference type="GO" id="GO:0005524">
    <property type="term" value="F:ATP binding"/>
    <property type="evidence" value="ECO:0007669"/>
    <property type="project" value="UniProtKB-KW"/>
</dbReference>
<evidence type="ECO:0000259" key="18">
    <source>
        <dbReference type="Pfam" id="PF00122"/>
    </source>
</evidence>
<dbReference type="GO" id="GO:0046872">
    <property type="term" value="F:metal ion binding"/>
    <property type="evidence" value="ECO:0007669"/>
    <property type="project" value="UniProtKB-KW"/>
</dbReference>
<dbReference type="PRINTS" id="PR00119">
    <property type="entry name" value="CATATPASE"/>
</dbReference>
<dbReference type="SUPFAM" id="SSF81660">
    <property type="entry name" value="Metal cation-transporting ATPase, ATP-binding domain N"/>
    <property type="match status" value="1"/>
</dbReference>
<feature type="compositionally biased region" description="Basic residues" evidence="16">
    <location>
        <begin position="1087"/>
        <end position="1101"/>
    </location>
</feature>
<dbReference type="SUPFAM" id="SSF81653">
    <property type="entry name" value="Calcium ATPase, transduction domain A"/>
    <property type="match status" value="1"/>
</dbReference>
<evidence type="ECO:0000256" key="9">
    <source>
        <dbReference type="ARBA" id="ARBA00022840"/>
    </source>
</evidence>
<evidence type="ECO:0000256" key="16">
    <source>
        <dbReference type="SAM" id="MobiDB-lite"/>
    </source>
</evidence>
<dbReference type="EMBL" id="CCKQ01014677">
    <property type="protein sequence ID" value="CDW86472.1"/>
    <property type="molecule type" value="Genomic_DNA"/>
</dbReference>
<feature type="domain" description="P-type ATPase A" evidence="18">
    <location>
        <begin position="179"/>
        <end position="287"/>
    </location>
</feature>
<dbReference type="SFLD" id="SFLDS00003">
    <property type="entry name" value="Haloacid_Dehalogenase"/>
    <property type="match status" value="1"/>
</dbReference>
<evidence type="ECO:0000256" key="13">
    <source>
        <dbReference type="ARBA" id="ARBA00023065"/>
    </source>
</evidence>
<feature type="transmembrane region" description="Helical" evidence="17">
    <location>
        <begin position="1016"/>
        <end position="1037"/>
    </location>
</feature>
<evidence type="ECO:0000256" key="12">
    <source>
        <dbReference type="ARBA" id="ARBA00022989"/>
    </source>
</evidence>
<keyword evidence="14 17" id="KW-0472">Membrane</keyword>